<dbReference type="RefSeq" id="WP_073375046.1">
    <property type="nucleotide sequence ID" value="NZ_FQZK01000001.1"/>
</dbReference>
<sequence>MEPAAPGSPRVLELFRFHDPRHAVAALVTVPDTPGAPAVAAELVVESAFVSGRVGLSLTGADLADWELRLADLEALRAVQWPPAEQGAWLSVVPDAPFLITVYDAGRVPVEVRVPVDPAGRQWQEENRAALDRVRRAWEEAGG</sequence>
<dbReference type="InterPro" id="IPR046003">
    <property type="entry name" value="DUF5959"/>
</dbReference>
<keyword evidence="2" id="KW-1185">Reference proteome</keyword>
<evidence type="ECO:0000313" key="2">
    <source>
        <dbReference type="Proteomes" id="UP000184452"/>
    </source>
</evidence>
<name>A0A1M6CVK9_9ACTN</name>
<accession>A0A1M6CVK9</accession>
<organism evidence="1 2">
    <name type="scientific">Nocardiopsis flavescens</name>
    <dbReference type="NCBI Taxonomy" id="758803"/>
    <lineage>
        <taxon>Bacteria</taxon>
        <taxon>Bacillati</taxon>
        <taxon>Actinomycetota</taxon>
        <taxon>Actinomycetes</taxon>
        <taxon>Streptosporangiales</taxon>
        <taxon>Nocardiopsidaceae</taxon>
        <taxon>Nocardiopsis</taxon>
    </lineage>
</organism>
<dbReference type="Pfam" id="PF19384">
    <property type="entry name" value="DUF5959"/>
    <property type="match status" value="1"/>
</dbReference>
<proteinExistence type="predicted"/>
<evidence type="ECO:0000313" key="1">
    <source>
        <dbReference type="EMBL" id="SHI65026.1"/>
    </source>
</evidence>
<dbReference type="EMBL" id="FQZK01000001">
    <property type="protein sequence ID" value="SHI65026.1"/>
    <property type="molecule type" value="Genomic_DNA"/>
</dbReference>
<dbReference type="AlphaFoldDB" id="A0A1M6CVK9"/>
<dbReference type="Proteomes" id="UP000184452">
    <property type="component" value="Unassembled WGS sequence"/>
</dbReference>
<protein>
    <submittedName>
        <fullName evidence="1">Uncharacterized protein</fullName>
    </submittedName>
</protein>
<gene>
    <name evidence="1" type="ORF">SAMN05421803_101834</name>
</gene>
<reference evidence="1 2" key="1">
    <citation type="submission" date="2016-11" db="EMBL/GenBank/DDBJ databases">
        <authorList>
            <person name="Jaros S."/>
            <person name="Januszkiewicz K."/>
            <person name="Wedrychowicz H."/>
        </authorList>
    </citation>
    <scope>NUCLEOTIDE SEQUENCE [LARGE SCALE GENOMIC DNA]</scope>
    <source>
        <strain evidence="1 2">CGMCC 4.5723</strain>
    </source>
</reference>